<evidence type="ECO:0000313" key="2">
    <source>
        <dbReference type="EMBL" id="MBX48249.1"/>
    </source>
</evidence>
<keyword evidence="1" id="KW-0472">Membrane</keyword>
<reference evidence="2" key="1">
    <citation type="submission" date="2018-02" db="EMBL/GenBank/DDBJ databases">
        <title>Rhizophora mucronata_Transcriptome.</title>
        <authorList>
            <person name="Meera S.P."/>
            <person name="Sreeshan A."/>
            <person name="Augustine A."/>
        </authorList>
    </citation>
    <scope>NUCLEOTIDE SEQUENCE</scope>
    <source>
        <tissue evidence="2">Leaf</tissue>
    </source>
</reference>
<keyword evidence="1" id="KW-0812">Transmembrane</keyword>
<sequence>MCNSKAFGQSYAIVDTMTLLISYVFVS</sequence>
<keyword evidence="1" id="KW-1133">Transmembrane helix</keyword>
<proteinExistence type="predicted"/>
<feature type="transmembrane region" description="Helical" evidence="1">
    <location>
        <begin position="6"/>
        <end position="26"/>
    </location>
</feature>
<accession>A0A2P2P0S1</accession>
<dbReference type="EMBL" id="GGEC01067765">
    <property type="protein sequence ID" value="MBX48249.1"/>
    <property type="molecule type" value="Transcribed_RNA"/>
</dbReference>
<dbReference type="AlphaFoldDB" id="A0A2P2P0S1"/>
<name>A0A2P2P0S1_RHIMU</name>
<protein>
    <submittedName>
        <fullName evidence="2">Uncharacterized protein</fullName>
    </submittedName>
</protein>
<organism evidence="2">
    <name type="scientific">Rhizophora mucronata</name>
    <name type="common">Asiatic mangrove</name>
    <dbReference type="NCBI Taxonomy" id="61149"/>
    <lineage>
        <taxon>Eukaryota</taxon>
        <taxon>Viridiplantae</taxon>
        <taxon>Streptophyta</taxon>
        <taxon>Embryophyta</taxon>
        <taxon>Tracheophyta</taxon>
        <taxon>Spermatophyta</taxon>
        <taxon>Magnoliopsida</taxon>
        <taxon>eudicotyledons</taxon>
        <taxon>Gunneridae</taxon>
        <taxon>Pentapetalae</taxon>
        <taxon>rosids</taxon>
        <taxon>fabids</taxon>
        <taxon>Malpighiales</taxon>
        <taxon>Rhizophoraceae</taxon>
        <taxon>Rhizophora</taxon>
    </lineage>
</organism>
<evidence type="ECO:0000256" key="1">
    <source>
        <dbReference type="SAM" id="Phobius"/>
    </source>
</evidence>